<dbReference type="Proteomes" id="UP000288805">
    <property type="component" value="Unassembled WGS sequence"/>
</dbReference>
<sequence>MKSCVPKCHHRAPLKVGNPNASEQAQDELMKRHSLGTQSSPLAVTQHNLRRSFHQLVRCDPSPIGTSDAKCRRKTKHGRNPRGPSRSLSRNNHVGVTLSYAKATASRGPNGSSSIRLLPKFTTYNGTSDPFDHIMHFRQLMTLDVGNDALLCKENESFRDFMKRFKQVVLQVESCSMDTILQIFKRNIYPGTPFFESLAKKLPTTMDDLFKPANKYSMLEDDIWVATQLLTSRWVTHHVEGPSSVPVARSLVGKDACSEKDGTSTSSTPVGVNLDDEKDVAVSPRAPSWEKMVELLKQVPCYTEVEPPSTKMSDFFPLTKWVHVEIDDNPPFLSQPGSHTIL</sequence>
<comment type="caution">
    <text evidence="2">The sequence shown here is derived from an EMBL/GenBank/DDBJ whole genome shotgun (WGS) entry which is preliminary data.</text>
</comment>
<feature type="region of interest" description="Disordered" evidence="1">
    <location>
        <begin position="256"/>
        <end position="275"/>
    </location>
</feature>
<evidence type="ECO:0000256" key="1">
    <source>
        <dbReference type="SAM" id="MobiDB-lite"/>
    </source>
</evidence>
<feature type="region of interest" description="Disordered" evidence="1">
    <location>
        <begin position="1"/>
        <end position="27"/>
    </location>
</feature>
<evidence type="ECO:0008006" key="4">
    <source>
        <dbReference type="Google" id="ProtNLM"/>
    </source>
</evidence>
<gene>
    <name evidence="2" type="ORF">CK203_115965</name>
</gene>
<protein>
    <recommendedName>
        <fullName evidence="4">Retrotransposon gag domain-containing protein</fullName>
    </recommendedName>
</protein>
<dbReference type="EMBL" id="QGNW01001015">
    <property type="protein sequence ID" value="RVW57827.1"/>
    <property type="molecule type" value="Genomic_DNA"/>
</dbReference>
<proteinExistence type="predicted"/>
<dbReference type="AlphaFoldDB" id="A0A438FCV5"/>
<accession>A0A438FCV5</accession>
<evidence type="ECO:0000313" key="3">
    <source>
        <dbReference type="Proteomes" id="UP000288805"/>
    </source>
</evidence>
<reference evidence="2 3" key="1">
    <citation type="journal article" date="2018" name="PLoS Genet.">
        <title>Population sequencing reveals clonal diversity and ancestral inbreeding in the grapevine cultivar Chardonnay.</title>
        <authorList>
            <person name="Roach M.J."/>
            <person name="Johnson D.L."/>
            <person name="Bohlmann J."/>
            <person name="van Vuuren H.J."/>
            <person name="Jones S.J."/>
            <person name="Pretorius I.S."/>
            <person name="Schmidt S.A."/>
            <person name="Borneman A.R."/>
        </authorList>
    </citation>
    <scope>NUCLEOTIDE SEQUENCE [LARGE SCALE GENOMIC DNA]</scope>
    <source>
        <strain evidence="3">cv. Chardonnay</strain>
        <tissue evidence="2">Leaf</tissue>
    </source>
</reference>
<evidence type="ECO:0000313" key="2">
    <source>
        <dbReference type="EMBL" id="RVW57827.1"/>
    </source>
</evidence>
<feature type="compositionally biased region" description="Basic residues" evidence="1">
    <location>
        <begin position="71"/>
        <end position="80"/>
    </location>
</feature>
<name>A0A438FCV5_VITVI</name>
<organism evidence="2 3">
    <name type="scientific">Vitis vinifera</name>
    <name type="common">Grape</name>
    <dbReference type="NCBI Taxonomy" id="29760"/>
    <lineage>
        <taxon>Eukaryota</taxon>
        <taxon>Viridiplantae</taxon>
        <taxon>Streptophyta</taxon>
        <taxon>Embryophyta</taxon>
        <taxon>Tracheophyta</taxon>
        <taxon>Spermatophyta</taxon>
        <taxon>Magnoliopsida</taxon>
        <taxon>eudicotyledons</taxon>
        <taxon>Gunneridae</taxon>
        <taxon>Pentapetalae</taxon>
        <taxon>rosids</taxon>
        <taxon>Vitales</taxon>
        <taxon>Vitaceae</taxon>
        <taxon>Viteae</taxon>
        <taxon>Vitis</taxon>
    </lineage>
</organism>
<feature type="region of interest" description="Disordered" evidence="1">
    <location>
        <begin position="64"/>
        <end position="91"/>
    </location>
</feature>